<accession>A0ACC2GX75</accession>
<evidence type="ECO:0000313" key="2">
    <source>
        <dbReference type="Proteomes" id="UP001157502"/>
    </source>
</evidence>
<evidence type="ECO:0000313" key="1">
    <source>
        <dbReference type="EMBL" id="KAJ8008130.1"/>
    </source>
</evidence>
<proteinExistence type="predicted"/>
<name>A0ACC2GX75_DALPE</name>
<protein>
    <submittedName>
        <fullName evidence="1">Uncharacterized protein</fullName>
    </submittedName>
</protein>
<dbReference type="Proteomes" id="UP001157502">
    <property type="component" value="Chromosome 8"/>
</dbReference>
<sequence length="250" mass="28161">MSRAHPWCQGWGHCRLRGSILPGPRVGMGQHVVIVPYDVSPDPVAGQRREDGRSGSWERINQPLRRVAHRRAAQNDNAVIEWGMWLHFRAVTLWNGNYPLMPGYREPMICVRCDRNGLRNSPLSLRVLLAAHCSGGGKPDSVFTTQTVFSKPCLFLLSHFTTEEVISDVHLPHLASHHDTSHGLTHPHLYFIIFPIGHTCRPVGGYLKQSPSRGGRSKRWIGSQWTLYDLGAVYQPYGKRPPPKWATQGV</sequence>
<keyword evidence="2" id="KW-1185">Reference proteome</keyword>
<dbReference type="EMBL" id="CM055735">
    <property type="protein sequence ID" value="KAJ8008130.1"/>
    <property type="molecule type" value="Genomic_DNA"/>
</dbReference>
<gene>
    <name evidence="1" type="ORF">DPEC_G00101570</name>
</gene>
<reference evidence="1" key="1">
    <citation type="submission" date="2021-05" db="EMBL/GenBank/DDBJ databases">
        <authorList>
            <person name="Pan Q."/>
            <person name="Jouanno E."/>
            <person name="Zahm M."/>
            <person name="Klopp C."/>
            <person name="Cabau C."/>
            <person name="Louis A."/>
            <person name="Berthelot C."/>
            <person name="Parey E."/>
            <person name="Roest Crollius H."/>
            <person name="Montfort J."/>
            <person name="Robinson-Rechavi M."/>
            <person name="Bouchez O."/>
            <person name="Lampietro C."/>
            <person name="Lopez Roques C."/>
            <person name="Donnadieu C."/>
            <person name="Postlethwait J."/>
            <person name="Bobe J."/>
            <person name="Dillon D."/>
            <person name="Chandos A."/>
            <person name="von Hippel F."/>
            <person name="Guiguen Y."/>
        </authorList>
    </citation>
    <scope>NUCLEOTIDE SEQUENCE</scope>
    <source>
        <strain evidence="1">YG-Jan2019</strain>
    </source>
</reference>
<comment type="caution">
    <text evidence="1">The sequence shown here is derived from an EMBL/GenBank/DDBJ whole genome shotgun (WGS) entry which is preliminary data.</text>
</comment>
<organism evidence="1 2">
    <name type="scientific">Dallia pectoralis</name>
    <name type="common">Alaska blackfish</name>
    <dbReference type="NCBI Taxonomy" id="75939"/>
    <lineage>
        <taxon>Eukaryota</taxon>
        <taxon>Metazoa</taxon>
        <taxon>Chordata</taxon>
        <taxon>Craniata</taxon>
        <taxon>Vertebrata</taxon>
        <taxon>Euteleostomi</taxon>
        <taxon>Actinopterygii</taxon>
        <taxon>Neopterygii</taxon>
        <taxon>Teleostei</taxon>
        <taxon>Protacanthopterygii</taxon>
        <taxon>Esociformes</taxon>
        <taxon>Umbridae</taxon>
        <taxon>Dallia</taxon>
    </lineage>
</organism>